<feature type="compositionally biased region" description="Low complexity" evidence="1">
    <location>
        <begin position="244"/>
        <end position="256"/>
    </location>
</feature>
<sequence length="310" mass="34675">MPIPHPSFLYRENSEPPKVPLPLEARKMHVCSSSLPCAKPDSDTHLYDEVGPWVVLNPDEVDTLIPEAYASRHDILNGGRGARTGAEQVMNCYVRPLVREGGKLQGWSVVERDILWMILMHSRRPRTENYRGESHCFDIVFLRTKTYGCTIDAKAPAGTSESEIGRRSPPPQPAVRWEWRPELEMPLSPEPGSATLQPRPPRNDAPETTPASEWYFATQYPAEDTTSDDDSGYVLAPSTAHTEQGAGRQRGSSRAGIETRATARPISTQAEWQLENEGTGGGWTEVGHLRGMIEEEVEVEEEEEEEDEEE</sequence>
<feature type="region of interest" description="Disordered" evidence="1">
    <location>
        <begin position="184"/>
        <end position="210"/>
    </location>
</feature>
<accession>A0A8H3I5T0</accession>
<reference evidence="2" key="1">
    <citation type="submission" date="2021-03" db="EMBL/GenBank/DDBJ databases">
        <authorList>
            <person name="Tagirdzhanova G."/>
        </authorList>
    </citation>
    <scope>NUCLEOTIDE SEQUENCE</scope>
</reference>
<comment type="caution">
    <text evidence="2">The sequence shown here is derived from an EMBL/GenBank/DDBJ whole genome shotgun (WGS) entry which is preliminary data.</text>
</comment>
<evidence type="ECO:0000256" key="1">
    <source>
        <dbReference type="SAM" id="MobiDB-lite"/>
    </source>
</evidence>
<feature type="region of interest" description="Disordered" evidence="1">
    <location>
        <begin position="222"/>
        <end position="287"/>
    </location>
</feature>
<protein>
    <submittedName>
        <fullName evidence="2">Uncharacterized protein</fullName>
    </submittedName>
</protein>
<evidence type="ECO:0000313" key="3">
    <source>
        <dbReference type="Proteomes" id="UP000664203"/>
    </source>
</evidence>
<evidence type="ECO:0000313" key="2">
    <source>
        <dbReference type="EMBL" id="CAF9915997.1"/>
    </source>
</evidence>
<feature type="region of interest" description="Disordered" evidence="1">
    <location>
        <begin position="155"/>
        <end position="174"/>
    </location>
</feature>
<gene>
    <name evidence="2" type="ORF">ALECFALPRED_010462</name>
</gene>
<organism evidence="2 3">
    <name type="scientific">Alectoria fallacina</name>
    <dbReference type="NCBI Taxonomy" id="1903189"/>
    <lineage>
        <taxon>Eukaryota</taxon>
        <taxon>Fungi</taxon>
        <taxon>Dikarya</taxon>
        <taxon>Ascomycota</taxon>
        <taxon>Pezizomycotina</taxon>
        <taxon>Lecanoromycetes</taxon>
        <taxon>OSLEUM clade</taxon>
        <taxon>Lecanoromycetidae</taxon>
        <taxon>Lecanorales</taxon>
        <taxon>Lecanorineae</taxon>
        <taxon>Parmeliaceae</taxon>
        <taxon>Alectoria</taxon>
    </lineage>
</organism>
<dbReference type="AlphaFoldDB" id="A0A8H3I5T0"/>
<dbReference type="Proteomes" id="UP000664203">
    <property type="component" value="Unassembled WGS sequence"/>
</dbReference>
<name>A0A8H3I5T0_9LECA</name>
<keyword evidence="3" id="KW-1185">Reference proteome</keyword>
<dbReference type="OrthoDB" id="5385024at2759"/>
<proteinExistence type="predicted"/>
<dbReference type="EMBL" id="CAJPDR010000087">
    <property type="protein sequence ID" value="CAF9915997.1"/>
    <property type="molecule type" value="Genomic_DNA"/>
</dbReference>